<dbReference type="Proteomes" id="UP001175226">
    <property type="component" value="Unassembled WGS sequence"/>
</dbReference>
<reference evidence="2" key="1">
    <citation type="submission" date="2023-06" db="EMBL/GenBank/DDBJ databases">
        <authorList>
            <consortium name="Lawrence Berkeley National Laboratory"/>
            <person name="Ahrendt S."/>
            <person name="Sahu N."/>
            <person name="Indic B."/>
            <person name="Wong-Bajracharya J."/>
            <person name="Merenyi Z."/>
            <person name="Ke H.-M."/>
            <person name="Monk M."/>
            <person name="Kocsube S."/>
            <person name="Drula E."/>
            <person name="Lipzen A."/>
            <person name="Balint B."/>
            <person name="Henrissat B."/>
            <person name="Andreopoulos B."/>
            <person name="Martin F.M."/>
            <person name="Harder C.B."/>
            <person name="Rigling D."/>
            <person name="Ford K.L."/>
            <person name="Foster G.D."/>
            <person name="Pangilinan J."/>
            <person name="Papanicolaou A."/>
            <person name="Barry K."/>
            <person name="LaButti K."/>
            <person name="Viragh M."/>
            <person name="Koriabine M."/>
            <person name="Yan M."/>
            <person name="Riley R."/>
            <person name="Champramary S."/>
            <person name="Plett K.L."/>
            <person name="Tsai I.J."/>
            <person name="Slot J."/>
            <person name="Sipos G."/>
            <person name="Plett J."/>
            <person name="Nagy L.G."/>
            <person name="Grigoriev I.V."/>
        </authorList>
    </citation>
    <scope>NUCLEOTIDE SEQUENCE</scope>
    <source>
        <strain evidence="2">FPL87.14</strain>
    </source>
</reference>
<accession>A0AA39JV98</accession>
<organism evidence="2 3">
    <name type="scientific">Armillaria borealis</name>
    <dbReference type="NCBI Taxonomy" id="47425"/>
    <lineage>
        <taxon>Eukaryota</taxon>
        <taxon>Fungi</taxon>
        <taxon>Dikarya</taxon>
        <taxon>Basidiomycota</taxon>
        <taxon>Agaricomycotina</taxon>
        <taxon>Agaricomycetes</taxon>
        <taxon>Agaricomycetidae</taxon>
        <taxon>Agaricales</taxon>
        <taxon>Marasmiineae</taxon>
        <taxon>Physalacriaceae</taxon>
        <taxon>Armillaria</taxon>
    </lineage>
</organism>
<keyword evidence="3" id="KW-1185">Reference proteome</keyword>
<evidence type="ECO:0000313" key="3">
    <source>
        <dbReference type="Proteomes" id="UP001175226"/>
    </source>
</evidence>
<keyword evidence="1" id="KW-0812">Transmembrane</keyword>
<evidence type="ECO:0000256" key="1">
    <source>
        <dbReference type="SAM" id="Phobius"/>
    </source>
</evidence>
<evidence type="ECO:0000313" key="2">
    <source>
        <dbReference type="EMBL" id="KAK0448515.1"/>
    </source>
</evidence>
<protein>
    <submittedName>
        <fullName evidence="2">Uncharacterized protein</fullName>
    </submittedName>
</protein>
<comment type="caution">
    <text evidence="2">The sequence shown here is derived from an EMBL/GenBank/DDBJ whole genome shotgun (WGS) entry which is preliminary data.</text>
</comment>
<gene>
    <name evidence="2" type="ORF">EV421DRAFT_1900233</name>
</gene>
<proteinExistence type="predicted"/>
<feature type="transmembrane region" description="Helical" evidence="1">
    <location>
        <begin position="91"/>
        <end position="121"/>
    </location>
</feature>
<dbReference type="AlphaFoldDB" id="A0AA39JV98"/>
<dbReference type="EMBL" id="JAUEPT010000009">
    <property type="protein sequence ID" value="KAK0448515.1"/>
    <property type="molecule type" value="Genomic_DNA"/>
</dbReference>
<name>A0AA39JV98_9AGAR</name>
<sequence length="145" mass="16258">MAIPGGPRGRMWAPQSSWALGEICYYTFVQNGQQMLMRYQCLVPHISTNNSPSHSRGAARISGAQFNVVTTDQSADPYIRRLGPDFNSQTYYNFIALISHGTGSILLLSFAFALNFAFVLLEIRNRTLTILALLYIERGSRNHIL</sequence>
<keyword evidence="1" id="KW-0472">Membrane</keyword>
<keyword evidence="1" id="KW-1133">Transmembrane helix</keyword>